<dbReference type="Proteomes" id="UP000076761">
    <property type="component" value="Unassembled WGS sequence"/>
</dbReference>
<protein>
    <submittedName>
        <fullName evidence="1">Uncharacterized protein</fullName>
    </submittedName>
</protein>
<sequence length="158" mass="17817">MLGKFVRYFNASTTAPNIRSFGYSSNDGVDLHIAIFLSINRNLFRTCLPHIERENISTKRRSQFLPKLIPLFPLSDILVGDLPPAFLRDDWIPVFCLDGLSRPAYLFPSHPPCIDTRRLSSQVPGVVDAFPPVLQQLAIQSWCVCTYGPMESHRIGIS</sequence>
<keyword evidence="2" id="KW-1185">Reference proteome</keyword>
<organism evidence="1 2">
    <name type="scientific">Neolentinus lepideus HHB14362 ss-1</name>
    <dbReference type="NCBI Taxonomy" id="1314782"/>
    <lineage>
        <taxon>Eukaryota</taxon>
        <taxon>Fungi</taxon>
        <taxon>Dikarya</taxon>
        <taxon>Basidiomycota</taxon>
        <taxon>Agaricomycotina</taxon>
        <taxon>Agaricomycetes</taxon>
        <taxon>Gloeophyllales</taxon>
        <taxon>Gloeophyllaceae</taxon>
        <taxon>Neolentinus</taxon>
    </lineage>
</organism>
<reference evidence="1 2" key="1">
    <citation type="journal article" date="2016" name="Mol. Biol. Evol.">
        <title>Comparative Genomics of Early-Diverging Mushroom-Forming Fungi Provides Insights into the Origins of Lignocellulose Decay Capabilities.</title>
        <authorList>
            <person name="Nagy L.G."/>
            <person name="Riley R."/>
            <person name="Tritt A."/>
            <person name="Adam C."/>
            <person name="Daum C."/>
            <person name="Floudas D."/>
            <person name="Sun H."/>
            <person name="Yadav J.S."/>
            <person name="Pangilinan J."/>
            <person name="Larsson K.H."/>
            <person name="Matsuura K."/>
            <person name="Barry K."/>
            <person name="Labutti K."/>
            <person name="Kuo R."/>
            <person name="Ohm R.A."/>
            <person name="Bhattacharya S.S."/>
            <person name="Shirouzu T."/>
            <person name="Yoshinaga Y."/>
            <person name="Martin F.M."/>
            <person name="Grigoriev I.V."/>
            <person name="Hibbett D.S."/>
        </authorList>
    </citation>
    <scope>NUCLEOTIDE SEQUENCE [LARGE SCALE GENOMIC DNA]</scope>
    <source>
        <strain evidence="1 2">HHB14362 ss-1</strain>
    </source>
</reference>
<gene>
    <name evidence="1" type="ORF">NEOLEDRAFT_1132920</name>
</gene>
<name>A0A165SZ74_9AGAM</name>
<dbReference type="AlphaFoldDB" id="A0A165SZ74"/>
<proteinExistence type="predicted"/>
<accession>A0A165SZ74</accession>
<dbReference type="EMBL" id="KV425569">
    <property type="protein sequence ID" value="KZT25894.1"/>
    <property type="molecule type" value="Genomic_DNA"/>
</dbReference>
<evidence type="ECO:0000313" key="2">
    <source>
        <dbReference type="Proteomes" id="UP000076761"/>
    </source>
</evidence>
<dbReference type="InParanoid" id="A0A165SZ74"/>
<evidence type="ECO:0000313" key="1">
    <source>
        <dbReference type="EMBL" id="KZT25894.1"/>
    </source>
</evidence>